<organism evidence="1 2">
    <name type="scientific">Propionigenium maris DSM 9537</name>
    <dbReference type="NCBI Taxonomy" id="1123000"/>
    <lineage>
        <taxon>Bacteria</taxon>
        <taxon>Fusobacteriati</taxon>
        <taxon>Fusobacteriota</taxon>
        <taxon>Fusobacteriia</taxon>
        <taxon>Fusobacteriales</taxon>
        <taxon>Fusobacteriaceae</taxon>
        <taxon>Propionigenium</taxon>
    </lineage>
</organism>
<proteinExistence type="predicted"/>
<comment type="caution">
    <text evidence="1">The sequence shown here is derived from an EMBL/GenBank/DDBJ whole genome shotgun (WGS) entry which is preliminary data.</text>
</comment>
<evidence type="ECO:0000313" key="2">
    <source>
        <dbReference type="Proteomes" id="UP001144471"/>
    </source>
</evidence>
<name>A0A9W6GI21_9FUSO</name>
<dbReference type="AlphaFoldDB" id="A0A9W6GI21"/>
<reference evidence="1" key="1">
    <citation type="submission" date="2022-12" db="EMBL/GenBank/DDBJ databases">
        <title>Reference genome sequencing for broad-spectrum identification of bacterial and archaeal isolates by mass spectrometry.</title>
        <authorList>
            <person name="Sekiguchi Y."/>
            <person name="Tourlousse D.M."/>
        </authorList>
    </citation>
    <scope>NUCLEOTIDE SEQUENCE</scope>
    <source>
        <strain evidence="1">10succ1</strain>
    </source>
</reference>
<keyword evidence="2" id="KW-1185">Reference proteome</keyword>
<dbReference type="Proteomes" id="UP001144471">
    <property type="component" value="Unassembled WGS sequence"/>
</dbReference>
<evidence type="ECO:0000313" key="1">
    <source>
        <dbReference type="EMBL" id="GLI54493.1"/>
    </source>
</evidence>
<protein>
    <submittedName>
        <fullName evidence="1">Uncharacterized protein</fullName>
    </submittedName>
</protein>
<sequence length="109" mass="12705">MDGKLKKLIEGMIEEVALLDARSENRVDEIWDRNYDRIVDLVVEESCQERETCYEKEVHDMVADLRTMFYNGVEGYSFTCEGCGHTFYGKPFNSHGGEYCKRCRDSVED</sequence>
<dbReference type="RefSeq" id="WP_281832121.1">
    <property type="nucleotide sequence ID" value="NZ_BSDY01000001.1"/>
</dbReference>
<dbReference type="EMBL" id="BSDY01000001">
    <property type="protein sequence ID" value="GLI54493.1"/>
    <property type="molecule type" value="Genomic_DNA"/>
</dbReference>
<gene>
    <name evidence="1" type="ORF">PM10SUCC1_00080</name>
</gene>
<accession>A0A9W6GI21</accession>